<proteinExistence type="predicted"/>
<gene>
    <name evidence="3" type="ORF">ABRZ09_05975</name>
</gene>
<dbReference type="RefSeq" id="WP_368647484.1">
    <property type="nucleotide sequence ID" value="NZ_CP158255.1"/>
</dbReference>
<dbReference type="InterPro" id="IPR012938">
    <property type="entry name" value="Glc/Sorbosone_DH"/>
</dbReference>
<dbReference type="EC" id="1.1.5.-" evidence="3"/>
<dbReference type="AlphaFoldDB" id="A0AB39D8W4"/>
<feature type="signal peptide" evidence="1">
    <location>
        <begin position="1"/>
        <end position="24"/>
    </location>
</feature>
<dbReference type="Gene3D" id="2.120.10.30">
    <property type="entry name" value="TolB, C-terminal domain"/>
    <property type="match status" value="1"/>
</dbReference>
<dbReference type="InterPro" id="IPR011042">
    <property type="entry name" value="6-blade_b-propeller_TolB-like"/>
</dbReference>
<dbReference type="GO" id="GO:0016491">
    <property type="term" value="F:oxidoreductase activity"/>
    <property type="evidence" value="ECO:0007669"/>
    <property type="project" value="UniProtKB-KW"/>
</dbReference>
<dbReference type="InterPro" id="IPR011041">
    <property type="entry name" value="Quinoprot_gluc/sorb_DH_b-prop"/>
</dbReference>
<accession>A0AB39D8W4</accession>
<dbReference type="SUPFAM" id="SSF50952">
    <property type="entry name" value="Soluble quinoprotein glucose dehydrogenase"/>
    <property type="match status" value="1"/>
</dbReference>
<sequence length="386" mass="40938">MNAVHALLGACTLAALLASAPAAARTASAENAGALPARDAAPFAVRRIAVFDRPWAMAFLPDGRLAVTEKAGRLFLVTQSGAKTPIDGMPAVYDRGQNGLLDIAPSPDFARDGLLYFTRVAPADGGGVLILARARLEESDGRARLRDLETLWRQQPASRGGQPGGIIAFSPGGAHLFLSVGDRMEPDSAQDPEAARGKILRLNRDGSTPSDNPLAGQDGIRALTWSTGHRNPYGLAFAPDGTLWSHEMGPRGGDELNRIRPGGNYGWPEVSNGDQYSGWPIPRHATRPEFDPPSLYWTPVIAPAGLAFYQGAPFPAWKGSALIGGLRGEGLVRVAFRADGAAHQADRWALGRRIRDVAVAPDGAVWLIEDGAEAGLLRLTPRSSSE</sequence>
<dbReference type="PANTHER" id="PTHR19328">
    <property type="entry name" value="HEDGEHOG-INTERACTING PROTEIN"/>
    <property type="match status" value="1"/>
</dbReference>
<keyword evidence="3" id="KW-0560">Oxidoreductase</keyword>
<dbReference type="PANTHER" id="PTHR19328:SF75">
    <property type="entry name" value="ALDOSE SUGAR DEHYDROGENASE YLII"/>
    <property type="match status" value="1"/>
</dbReference>
<evidence type="ECO:0000259" key="2">
    <source>
        <dbReference type="Pfam" id="PF07995"/>
    </source>
</evidence>
<dbReference type="EMBL" id="CP158255">
    <property type="protein sequence ID" value="XDJ51387.1"/>
    <property type="molecule type" value="Genomic_DNA"/>
</dbReference>
<name>A0AB39D8W4_9BURK</name>
<organism evidence="3">
    <name type="scientific">Castellaniella ginsengisoli</name>
    <dbReference type="NCBI Taxonomy" id="546114"/>
    <lineage>
        <taxon>Bacteria</taxon>
        <taxon>Pseudomonadati</taxon>
        <taxon>Pseudomonadota</taxon>
        <taxon>Betaproteobacteria</taxon>
        <taxon>Burkholderiales</taxon>
        <taxon>Alcaligenaceae</taxon>
        <taxon>Castellaniella</taxon>
    </lineage>
</organism>
<reference evidence="3" key="1">
    <citation type="submission" date="2024-05" db="EMBL/GenBank/DDBJ databases">
        <authorList>
            <person name="Luo Y.-C."/>
            <person name="Nicholds J."/>
            <person name="Mortimer T."/>
            <person name="Maboni G."/>
        </authorList>
    </citation>
    <scope>NUCLEOTIDE SEQUENCE</scope>
    <source>
        <strain evidence="3">151108</strain>
    </source>
</reference>
<evidence type="ECO:0000313" key="3">
    <source>
        <dbReference type="EMBL" id="XDJ51387.1"/>
    </source>
</evidence>
<evidence type="ECO:0000256" key="1">
    <source>
        <dbReference type="SAM" id="SignalP"/>
    </source>
</evidence>
<keyword evidence="1" id="KW-0732">Signal</keyword>
<feature type="chain" id="PRO_5044319900" evidence="1">
    <location>
        <begin position="25"/>
        <end position="386"/>
    </location>
</feature>
<dbReference type="Pfam" id="PF07995">
    <property type="entry name" value="GSDH"/>
    <property type="match status" value="1"/>
</dbReference>
<protein>
    <submittedName>
        <fullName evidence="3">PQQ-dependent sugar dehydrogenase</fullName>
        <ecNumber evidence="3">1.1.5.-</ecNumber>
    </submittedName>
</protein>
<feature type="domain" description="Glucose/Sorbosone dehydrogenase" evidence="2">
    <location>
        <begin position="51"/>
        <end position="378"/>
    </location>
</feature>